<sequence length="728" mass="80966">MAGLIPRFRKLVPLWAFIIVALAGSYWINLNQQVRVQEQNLAMQQLGSAQVSILEKRMRRALSASYILGQDVIRHQGEVEKFDELSAGIFSYMDEISSLQLAPDGVIRFIYPLKGNEPAIGRSIDQLENKIFGYSPSQNVIQSASAKMIGPLPLVQGGVAMIARNPVFIKDNNGIPHFWGLASAVVTLSEIVNATALEAMAAQGYRYRLCYVDIHGKSHPIAQSAIPLNQESYMEFDMDIPGVNWTLKLSHPLPVSALTVLAYVLILLLALIAAWVTHRISREPERLRRLVQERTAELKQHAYFDFLTGLANRRMLQDTLQLAIGTHQLSKSRGALLYMDLDDFKRINDSLDHQMGDQLLKTVSERVTALVGSRGVVARLGGDEFAVLLHDASDTAEISQLADALLLQISQPISLRNRQISVSASIGITLLPDDGDNLVDILRNADLALYEAKKQGKNCYGFFDPVLQHDINNIMQVEEELRLALSDGQFVLHLQPIFCLQSRALKKCEVLIRWQHPERGLLFPGHFIDIAESTGLIIPLGYWVFRAACDKVVERIRAGLPAVPLTVNVSANQLKERDLVVQFERILQETGAPAALLELEITESLIMEDMDQAVLLLEQCRKLGLKVAIDDFGTGYSSLAQLKKLPVDTLKVDRSFVQDLTLDHDDRQITAAIIAMAHKLDLDVVAEGIETEEQFEILLNYGCDMGQGYLLGRPVADPFVALDQATSQ</sequence>
<dbReference type="InterPro" id="IPR035919">
    <property type="entry name" value="EAL_sf"/>
</dbReference>
<dbReference type="EMBL" id="PRLP01000021">
    <property type="protein sequence ID" value="PPC78037.1"/>
    <property type="molecule type" value="Genomic_DNA"/>
</dbReference>
<reference evidence="5 6" key="1">
    <citation type="submission" date="2018-02" db="EMBL/GenBank/DDBJ databases">
        <title>novel marine gammaproteobacteria from coastal saline agro ecosystem.</title>
        <authorList>
            <person name="Krishnan R."/>
            <person name="Ramesh Kumar N."/>
        </authorList>
    </citation>
    <scope>NUCLEOTIDE SEQUENCE [LARGE SCALE GENOMIC DNA]</scope>
    <source>
        <strain evidence="5 6">228</strain>
    </source>
</reference>
<dbReference type="SUPFAM" id="SSF55073">
    <property type="entry name" value="Nucleotide cyclase"/>
    <property type="match status" value="1"/>
</dbReference>
<evidence type="ECO:0000313" key="6">
    <source>
        <dbReference type="Proteomes" id="UP000238196"/>
    </source>
</evidence>
<keyword evidence="1" id="KW-0472">Membrane</keyword>
<dbReference type="PANTHER" id="PTHR33121:SF79">
    <property type="entry name" value="CYCLIC DI-GMP PHOSPHODIESTERASE PDED-RELATED"/>
    <property type="match status" value="1"/>
</dbReference>
<dbReference type="OrthoDB" id="5293040at2"/>
<evidence type="ECO:0000259" key="2">
    <source>
        <dbReference type="PROSITE" id="PS50839"/>
    </source>
</evidence>
<accession>A0A2S5KT56</accession>
<gene>
    <name evidence="5" type="ORF">C4K68_07245</name>
</gene>
<name>A0A2S5KT56_9PROT</name>
<dbReference type="Pfam" id="PF00990">
    <property type="entry name" value="GGDEF"/>
    <property type="match status" value="1"/>
</dbReference>
<dbReference type="SMART" id="SM00267">
    <property type="entry name" value="GGDEF"/>
    <property type="match status" value="1"/>
</dbReference>
<dbReference type="Proteomes" id="UP000238196">
    <property type="component" value="Unassembled WGS sequence"/>
</dbReference>
<dbReference type="PANTHER" id="PTHR33121">
    <property type="entry name" value="CYCLIC DI-GMP PHOSPHODIESTERASE PDEF"/>
    <property type="match status" value="1"/>
</dbReference>
<dbReference type="SMART" id="SM01079">
    <property type="entry name" value="CHASE"/>
    <property type="match status" value="1"/>
</dbReference>
<evidence type="ECO:0008006" key="7">
    <source>
        <dbReference type="Google" id="ProtNLM"/>
    </source>
</evidence>
<keyword evidence="1" id="KW-0812">Transmembrane</keyword>
<protein>
    <recommendedName>
        <fullName evidence="7">Bifunctional diguanylate cyclase/phosphodiesterase</fullName>
    </recommendedName>
</protein>
<proteinExistence type="predicted"/>
<dbReference type="SUPFAM" id="SSF141868">
    <property type="entry name" value="EAL domain-like"/>
    <property type="match status" value="1"/>
</dbReference>
<dbReference type="PROSITE" id="PS50887">
    <property type="entry name" value="GGDEF"/>
    <property type="match status" value="1"/>
</dbReference>
<evidence type="ECO:0000256" key="1">
    <source>
        <dbReference type="SAM" id="Phobius"/>
    </source>
</evidence>
<dbReference type="AlphaFoldDB" id="A0A2S5KT56"/>
<feature type="transmembrane region" description="Helical" evidence="1">
    <location>
        <begin position="253"/>
        <end position="276"/>
    </location>
</feature>
<evidence type="ECO:0000259" key="4">
    <source>
        <dbReference type="PROSITE" id="PS50887"/>
    </source>
</evidence>
<feature type="domain" description="GGDEF" evidence="4">
    <location>
        <begin position="332"/>
        <end position="465"/>
    </location>
</feature>
<dbReference type="SMART" id="SM00052">
    <property type="entry name" value="EAL"/>
    <property type="match status" value="1"/>
</dbReference>
<dbReference type="GO" id="GO:0071111">
    <property type="term" value="F:cyclic-guanylate-specific phosphodiesterase activity"/>
    <property type="evidence" value="ECO:0007669"/>
    <property type="project" value="InterPro"/>
</dbReference>
<dbReference type="CDD" id="cd01949">
    <property type="entry name" value="GGDEF"/>
    <property type="match status" value="1"/>
</dbReference>
<feature type="domain" description="CHASE" evidence="2">
    <location>
        <begin position="103"/>
        <end position="201"/>
    </location>
</feature>
<comment type="caution">
    <text evidence="5">The sequence shown here is derived from an EMBL/GenBank/DDBJ whole genome shotgun (WGS) entry which is preliminary data.</text>
</comment>
<dbReference type="CDD" id="cd01948">
    <property type="entry name" value="EAL"/>
    <property type="match status" value="1"/>
</dbReference>
<dbReference type="Pfam" id="PF00563">
    <property type="entry name" value="EAL"/>
    <property type="match status" value="1"/>
</dbReference>
<feature type="domain" description="EAL" evidence="3">
    <location>
        <begin position="474"/>
        <end position="728"/>
    </location>
</feature>
<dbReference type="InterPro" id="IPR000160">
    <property type="entry name" value="GGDEF_dom"/>
</dbReference>
<dbReference type="InterPro" id="IPR050706">
    <property type="entry name" value="Cyclic-di-GMP_PDE-like"/>
</dbReference>
<dbReference type="InterPro" id="IPR029787">
    <property type="entry name" value="Nucleotide_cyclase"/>
</dbReference>
<dbReference type="InterPro" id="IPR001633">
    <property type="entry name" value="EAL_dom"/>
</dbReference>
<dbReference type="InterPro" id="IPR006189">
    <property type="entry name" value="CHASE_dom"/>
</dbReference>
<dbReference type="Gene3D" id="3.20.20.450">
    <property type="entry name" value="EAL domain"/>
    <property type="match status" value="1"/>
</dbReference>
<organism evidence="5 6">
    <name type="scientific">Proteobacteria bacterium 228</name>
    <dbReference type="NCBI Taxonomy" id="2083153"/>
    <lineage>
        <taxon>Bacteria</taxon>
        <taxon>Pseudomonadati</taxon>
        <taxon>Pseudomonadota</taxon>
    </lineage>
</organism>
<dbReference type="PROSITE" id="PS50883">
    <property type="entry name" value="EAL"/>
    <property type="match status" value="1"/>
</dbReference>
<dbReference type="Gene3D" id="3.30.70.270">
    <property type="match status" value="1"/>
</dbReference>
<evidence type="ECO:0000259" key="3">
    <source>
        <dbReference type="PROSITE" id="PS50883"/>
    </source>
</evidence>
<dbReference type="NCBIfam" id="TIGR00254">
    <property type="entry name" value="GGDEF"/>
    <property type="match status" value="1"/>
</dbReference>
<keyword evidence="1" id="KW-1133">Transmembrane helix</keyword>
<dbReference type="PROSITE" id="PS50839">
    <property type="entry name" value="CHASE"/>
    <property type="match status" value="1"/>
</dbReference>
<feature type="transmembrane region" description="Helical" evidence="1">
    <location>
        <begin position="12"/>
        <end position="30"/>
    </location>
</feature>
<evidence type="ECO:0000313" key="5">
    <source>
        <dbReference type="EMBL" id="PPC78037.1"/>
    </source>
</evidence>
<dbReference type="InterPro" id="IPR043128">
    <property type="entry name" value="Rev_trsase/Diguanyl_cyclase"/>
</dbReference>